<protein>
    <recommendedName>
        <fullName evidence="18">Subtilisin-like protease</fullName>
    </recommendedName>
</protein>
<dbReference type="Pfam" id="PF05922">
    <property type="entry name" value="Inhibitor_I9"/>
    <property type="match status" value="1"/>
</dbReference>
<evidence type="ECO:0000259" key="12">
    <source>
        <dbReference type="Pfam" id="PF00082"/>
    </source>
</evidence>
<dbReference type="Gramene" id="HORVU.MOREX.r3.2HG0202950.1">
    <property type="protein sequence ID" value="HORVU.MOREX.r3.2HG0202950.1.CDS1"/>
    <property type="gene ID" value="HORVU.MOREX.r3.2HG0202950"/>
</dbReference>
<dbReference type="KEGG" id="hvg:123428847"/>
<dbReference type="Proteomes" id="UP000011116">
    <property type="component" value="Chromosome 2H"/>
</dbReference>
<dbReference type="Pfam" id="PF02225">
    <property type="entry name" value="PA"/>
    <property type="match status" value="1"/>
</dbReference>
<organism evidence="16 17">
    <name type="scientific">Hordeum vulgare subsp. vulgare</name>
    <name type="common">Domesticated barley</name>
    <dbReference type="NCBI Taxonomy" id="112509"/>
    <lineage>
        <taxon>Eukaryota</taxon>
        <taxon>Viridiplantae</taxon>
        <taxon>Streptophyta</taxon>
        <taxon>Embryophyta</taxon>
        <taxon>Tracheophyta</taxon>
        <taxon>Spermatophyta</taxon>
        <taxon>Magnoliopsida</taxon>
        <taxon>Liliopsida</taxon>
        <taxon>Poales</taxon>
        <taxon>Poaceae</taxon>
        <taxon>BOP clade</taxon>
        <taxon>Pooideae</taxon>
        <taxon>Triticodae</taxon>
        <taxon>Triticeae</taxon>
        <taxon>Hordeinae</taxon>
        <taxon>Hordeum</taxon>
    </lineage>
</organism>
<dbReference type="OrthoDB" id="206201at2759"/>
<evidence type="ECO:0000256" key="11">
    <source>
        <dbReference type="SAM" id="SignalP"/>
    </source>
</evidence>
<dbReference type="CDD" id="cd02120">
    <property type="entry name" value="PA_subtilisin_like"/>
    <property type="match status" value="1"/>
</dbReference>
<dbReference type="PRINTS" id="PR00723">
    <property type="entry name" value="SUBTILISIN"/>
</dbReference>
<comment type="similarity">
    <text evidence="2 9">Belongs to the peptidase S8 family.</text>
</comment>
<dbReference type="GO" id="GO:0004252">
    <property type="term" value="F:serine-type endopeptidase activity"/>
    <property type="evidence" value="ECO:0000318"/>
    <property type="project" value="GO_Central"/>
</dbReference>
<dbReference type="InterPro" id="IPR036852">
    <property type="entry name" value="Peptidase_S8/S53_dom_sf"/>
</dbReference>
<evidence type="ECO:0000256" key="7">
    <source>
        <dbReference type="ARBA" id="ARBA00023180"/>
    </source>
</evidence>
<reference evidence="17" key="1">
    <citation type="journal article" date="2012" name="Nature">
        <title>A physical, genetic and functional sequence assembly of the barley genome.</title>
        <authorList>
            <consortium name="The International Barley Genome Sequencing Consortium"/>
            <person name="Mayer K.F."/>
            <person name="Waugh R."/>
            <person name="Brown J.W."/>
            <person name="Schulman A."/>
            <person name="Langridge P."/>
            <person name="Platzer M."/>
            <person name="Fincher G.B."/>
            <person name="Muehlbauer G.J."/>
            <person name="Sato K."/>
            <person name="Close T.J."/>
            <person name="Wise R.P."/>
            <person name="Stein N."/>
        </authorList>
    </citation>
    <scope>NUCLEOTIDE SEQUENCE [LARGE SCALE GENOMIC DNA]</scope>
    <source>
        <strain evidence="17">cv. Morex</strain>
    </source>
</reference>
<dbReference type="GeneID" id="123428847"/>
<dbReference type="RefSeq" id="XP_044968903.1">
    <property type="nucleotide sequence ID" value="XM_045112968.1"/>
</dbReference>
<dbReference type="Pfam" id="PF00082">
    <property type="entry name" value="Peptidase_S8"/>
    <property type="match status" value="1"/>
</dbReference>
<evidence type="ECO:0008006" key="18">
    <source>
        <dbReference type="Google" id="ProtNLM"/>
    </source>
</evidence>
<dbReference type="PANTHER" id="PTHR10795">
    <property type="entry name" value="PROPROTEIN CONVERTASE SUBTILISIN/KEXIN"/>
    <property type="match status" value="1"/>
</dbReference>
<dbReference type="InterPro" id="IPR037045">
    <property type="entry name" value="S8pro/Inhibitor_I9_sf"/>
</dbReference>
<feature type="domain" description="Subtilisin-like protease fibronectin type-III" evidence="15">
    <location>
        <begin position="640"/>
        <end position="741"/>
    </location>
</feature>
<dbReference type="GO" id="GO:0006508">
    <property type="term" value="P:proteolysis"/>
    <property type="evidence" value="ECO:0007669"/>
    <property type="project" value="UniProtKB-KW"/>
</dbReference>
<proteinExistence type="inferred from homology"/>
<keyword evidence="17" id="KW-1185">Reference proteome</keyword>
<accession>A0A8I6X7V3</accession>
<dbReference type="FunFam" id="3.40.50.200:FF:000006">
    <property type="entry name" value="Subtilisin-like protease SBT1.5"/>
    <property type="match status" value="1"/>
</dbReference>
<keyword evidence="7" id="KW-0325">Glycoprotein</keyword>
<evidence type="ECO:0000259" key="15">
    <source>
        <dbReference type="Pfam" id="PF17766"/>
    </source>
</evidence>
<dbReference type="FunFam" id="3.50.30.30:FF:000005">
    <property type="entry name" value="subtilisin-like protease SBT1.5"/>
    <property type="match status" value="1"/>
</dbReference>
<evidence type="ECO:0000256" key="4">
    <source>
        <dbReference type="ARBA" id="ARBA00022729"/>
    </source>
</evidence>
<dbReference type="PROSITE" id="PS51892">
    <property type="entry name" value="SUBTILASE"/>
    <property type="match status" value="1"/>
</dbReference>
<dbReference type="Gramene" id="HORVU.MOREX.r2.2HG0168820.1">
    <property type="protein sequence ID" value="HORVU.MOREX.r2.2HG0168820.1.CDS.1"/>
    <property type="gene ID" value="HORVU.MOREX.r2.2HG0168820"/>
</dbReference>
<evidence type="ECO:0000256" key="2">
    <source>
        <dbReference type="ARBA" id="ARBA00011073"/>
    </source>
</evidence>
<feature type="chain" id="PRO_5035185107" description="Subtilisin-like protease" evidence="11">
    <location>
        <begin position="25"/>
        <end position="746"/>
    </location>
</feature>
<feature type="active site" description="Charge relay system" evidence="8 9">
    <location>
        <position position="137"/>
    </location>
</feature>
<keyword evidence="3 9" id="KW-0645">Protease</keyword>
<dbReference type="InterPro" id="IPR000209">
    <property type="entry name" value="Peptidase_S8/S53_dom"/>
</dbReference>
<dbReference type="EnsemblPlants" id="HORVU.MOREX.r3.2HG0202950.1">
    <property type="protein sequence ID" value="HORVU.MOREX.r3.2HG0202950.1.CDS1"/>
    <property type="gene ID" value="HORVU.MOREX.r3.2HG0202950"/>
</dbReference>
<evidence type="ECO:0000313" key="17">
    <source>
        <dbReference type="Proteomes" id="UP000011116"/>
    </source>
</evidence>
<dbReference type="InterPro" id="IPR045051">
    <property type="entry name" value="SBT"/>
</dbReference>
<evidence type="ECO:0000256" key="8">
    <source>
        <dbReference type="PIRSR" id="PIRSR615500-1"/>
    </source>
</evidence>
<evidence type="ECO:0000256" key="9">
    <source>
        <dbReference type="PROSITE-ProRule" id="PRU01240"/>
    </source>
</evidence>
<feature type="region of interest" description="Disordered" evidence="10">
    <location>
        <begin position="186"/>
        <end position="211"/>
    </location>
</feature>
<dbReference type="Pfam" id="PF17766">
    <property type="entry name" value="fn3_6"/>
    <property type="match status" value="1"/>
</dbReference>
<reference evidence="16" key="3">
    <citation type="submission" date="2022-01" db="UniProtKB">
        <authorList>
            <consortium name="EnsemblPlants"/>
        </authorList>
    </citation>
    <scope>IDENTIFICATION</scope>
    <source>
        <strain evidence="16">subsp. vulgare</strain>
    </source>
</reference>
<dbReference type="InterPro" id="IPR034197">
    <property type="entry name" value="Peptidases_S8_3"/>
</dbReference>
<reference evidence="16" key="2">
    <citation type="submission" date="2020-10" db="EMBL/GenBank/DDBJ databases">
        <authorList>
            <person name="Scholz U."/>
            <person name="Mascher M."/>
            <person name="Fiebig A."/>
        </authorList>
    </citation>
    <scope>NUCLEOTIDE SEQUENCE [LARGE SCALE GENOMIC DNA]</scope>
    <source>
        <strain evidence="16">cv. Morex</strain>
    </source>
</reference>
<feature type="active site" description="Charge relay system" evidence="8 9">
    <location>
        <position position="527"/>
    </location>
</feature>
<dbReference type="Gene3D" id="3.40.50.200">
    <property type="entry name" value="Peptidase S8/S53 domain"/>
    <property type="match status" value="1"/>
</dbReference>
<sequence length="746" mass="78464">MGICKLSFLFSILTFLLLAIVTAGDELGTYVIHVQPQENRVSGTTDDDRKAWHQSFLPEHGRLLHSYHHVASGFAARLTRRELEAVSAMPGFVAAVPDVIYHVQTTHTPQFLGLDTAMGARNLSVGSGEGVIIGVLDTGVFPDHPSFSGFGMMPPPAKWKGRCDFNGSACNNKLIGARTFISSGNGSAPGTAPVPPLDGHGHGTHTSSTAAGSVVPGAQVLGQGTGTASGMAPRAHLAMYQVCDENGSCAGVDVLAGIDAAVSDGCDVISMSLGFPQRPFYNDSVAIGTFAAAEKGIFVSMSAGNVGPRNSTILNEAPWMLTVAASTMDRLISAKVTLGDNVSFDGESLYQPDNSVVAPLFYAGTNSTPSAQFCSNGSLDGFDVKNKIVLCDIGNVLPVDKGAEVLRAGGAGMILANQLLQGYITSPVAHVLPASRVGYAAGVEIKNYIKTTPNPTANIFFRGTVLGTSPAPVITYFSSRGPSVQSPGILKPDITGPGVNVIAAWPFQIGPPSIDLRPTFNILSGTSMSTPHLAGIAALIKSKHPDWSPAAIKSAIMTTADVNDRSGTPILDEQHKAADLFAVGAGHVNPEKAVDPGLIFDITSDDYIGYLCGMYKSEEVSVIARRAVNCSADMAIEDYQLNYPSVSVPFPPTWRSSPPISVGRTVTNVGEVSAMYYPKVDMPASSPVNLTVSPDKLLFTEANQVQKFDIYVEAKNSSATAVQGAIWWVSLKHTVRIPISVTFASH</sequence>
<name>A0A8I6X7V3_HORVV</name>
<feature type="domain" description="Peptidase S8/S53" evidence="12">
    <location>
        <begin position="128"/>
        <end position="568"/>
    </location>
</feature>
<evidence type="ECO:0000256" key="6">
    <source>
        <dbReference type="ARBA" id="ARBA00022825"/>
    </source>
</evidence>
<dbReference type="InterPro" id="IPR041469">
    <property type="entry name" value="Subtilisin-like_FN3"/>
</dbReference>
<evidence type="ECO:0000256" key="5">
    <source>
        <dbReference type="ARBA" id="ARBA00022801"/>
    </source>
</evidence>
<keyword evidence="5 9" id="KW-0378">Hydrolase</keyword>
<comment type="subcellular location">
    <subcellularLocation>
        <location evidence="1">Secreted</location>
    </subcellularLocation>
</comment>
<evidence type="ECO:0000256" key="3">
    <source>
        <dbReference type="ARBA" id="ARBA00022670"/>
    </source>
</evidence>
<dbReference type="InterPro" id="IPR010259">
    <property type="entry name" value="S8pro/Inhibitor_I9"/>
</dbReference>
<dbReference type="InterPro" id="IPR015500">
    <property type="entry name" value="Peptidase_S8_subtilisin-rel"/>
</dbReference>
<keyword evidence="4 11" id="KW-0732">Signal</keyword>
<evidence type="ECO:0000259" key="13">
    <source>
        <dbReference type="Pfam" id="PF02225"/>
    </source>
</evidence>
<evidence type="ECO:0000256" key="10">
    <source>
        <dbReference type="SAM" id="MobiDB-lite"/>
    </source>
</evidence>
<evidence type="ECO:0000313" key="16">
    <source>
        <dbReference type="EnsemblPlants" id="HORVU.MOREX.r3.2HG0202950.1.CDS1"/>
    </source>
</evidence>
<keyword evidence="6 9" id="KW-0720">Serine protease</keyword>
<dbReference type="GO" id="GO:0005576">
    <property type="term" value="C:extracellular region"/>
    <property type="evidence" value="ECO:0000318"/>
    <property type="project" value="GO_Central"/>
</dbReference>
<feature type="domain" description="PA" evidence="13">
    <location>
        <begin position="358"/>
        <end position="444"/>
    </location>
</feature>
<gene>
    <name evidence="16" type="primary">LOC123428847</name>
</gene>
<evidence type="ECO:0000259" key="14">
    <source>
        <dbReference type="Pfam" id="PF05922"/>
    </source>
</evidence>
<dbReference type="Gene3D" id="2.60.40.2310">
    <property type="match status" value="1"/>
</dbReference>
<feature type="signal peptide" evidence="11">
    <location>
        <begin position="1"/>
        <end position="24"/>
    </location>
</feature>
<dbReference type="InterPro" id="IPR003137">
    <property type="entry name" value="PA_domain"/>
</dbReference>
<dbReference type="Gene3D" id="3.50.30.30">
    <property type="match status" value="1"/>
</dbReference>
<dbReference type="SUPFAM" id="SSF52743">
    <property type="entry name" value="Subtilisin-like"/>
    <property type="match status" value="1"/>
</dbReference>
<dbReference type="CDD" id="cd04852">
    <property type="entry name" value="Peptidases_S8_3"/>
    <property type="match status" value="1"/>
</dbReference>
<dbReference type="InterPro" id="IPR023827">
    <property type="entry name" value="Peptidase_S8_Asp-AS"/>
</dbReference>
<evidence type="ECO:0000256" key="1">
    <source>
        <dbReference type="ARBA" id="ARBA00004613"/>
    </source>
</evidence>
<dbReference type="SMR" id="A0A8I6X7V3"/>
<feature type="active site" description="Charge relay system" evidence="8 9">
    <location>
        <position position="202"/>
    </location>
</feature>
<dbReference type="PROSITE" id="PS00136">
    <property type="entry name" value="SUBTILASE_ASP"/>
    <property type="match status" value="1"/>
</dbReference>
<dbReference type="Gene3D" id="3.30.70.80">
    <property type="entry name" value="Peptidase S8 propeptide/proteinase inhibitor I9"/>
    <property type="match status" value="1"/>
</dbReference>
<feature type="domain" description="Inhibitor I9" evidence="14">
    <location>
        <begin position="29"/>
        <end position="103"/>
    </location>
</feature>
<dbReference type="AlphaFoldDB" id="A0A8I6X7V3"/>